<organism evidence="6 7">
    <name type="scientific">Pomacea canaliculata</name>
    <name type="common">Golden apple snail</name>
    <dbReference type="NCBI Taxonomy" id="400727"/>
    <lineage>
        <taxon>Eukaryota</taxon>
        <taxon>Metazoa</taxon>
        <taxon>Spiralia</taxon>
        <taxon>Lophotrochozoa</taxon>
        <taxon>Mollusca</taxon>
        <taxon>Gastropoda</taxon>
        <taxon>Caenogastropoda</taxon>
        <taxon>Architaenioglossa</taxon>
        <taxon>Ampullarioidea</taxon>
        <taxon>Ampullariidae</taxon>
        <taxon>Pomacea</taxon>
    </lineage>
</organism>
<dbReference type="GO" id="GO:0052689">
    <property type="term" value="F:carboxylic ester hydrolase activity"/>
    <property type="evidence" value="ECO:0007669"/>
    <property type="project" value="InterPro"/>
</dbReference>
<dbReference type="EMBL" id="PZQS01000014">
    <property type="protein sequence ID" value="PVD18387.1"/>
    <property type="molecule type" value="Genomic_DNA"/>
</dbReference>
<keyword evidence="2" id="KW-0378">Hydrolase</keyword>
<feature type="transmembrane region" description="Helical" evidence="4">
    <location>
        <begin position="6"/>
        <end position="25"/>
    </location>
</feature>
<keyword evidence="7" id="KW-1185">Reference proteome</keyword>
<dbReference type="STRING" id="400727.A0A2T7NB41"/>
<evidence type="ECO:0000256" key="2">
    <source>
        <dbReference type="ARBA" id="ARBA00022801"/>
    </source>
</evidence>
<dbReference type="InterPro" id="IPR017157">
    <property type="entry name" value="Arylacetamide_deacetylase"/>
</dbReference>
<sequence length="421" mass="46676">MGGVKIIITTALIVLTLGYIFYLPVPADVDDPLKASIFQQQADWSIKLALLSWKIGFGDIINNTRSMLTFMVTFGITSSSNEEMEVRDETIAGVRVRIYRPVGVKRFAPALIYFHGGGWIALSPEVYDSSTYEMARMGKVVVISVDYRLAPENPYPAGFEDCVAVTAYILQHGHKNGIDTSKVGIGGDSAGGNLAAAVALKFTEDTMVAKNLPKLRFQVLIYPVVQMHDFQLPSSVSNDLAMRGVLRRWSAPLCLACYMGYDIVTSYSYLAPQMSDNRHVSDGIKAKYGHLVDHALLPEKYRNTSAKVSSSATFNATLFGMMASYMTDPYFSPITAPTGMLAKSPPAIIVSVEYDVIRDDAILYKHHLEKAGVRVKHYHLERGYHPMMILSPFSFLRHGSAVKTYEAMMSFVNEILAEEYN</sequence>
<keyword evidence="4" id="KW-0472">Membrane</keyword>
<feature type="active site" evidence="3">
    <location>
        <position position="189"/>
    </location>
</feature>
<dbReference type="PANTHER" id="PTHR48081:SF8">
    <property type="entry name" value="ALPHA_BETA HYDROLASE FOLD-3 DOMAIN-CONTAINING PROTEIN-RELATED"/>
    <property type="match status" value="1"/>
</dbReference>
<evidence type="ECO:0000313" key="7">
    <source>
        <dbReference type="Proteomes" id="UP000245119"/>
    </source>
</evidence>
<dbReference type="InterPro" id="IPR050300">
    <property type="entry name" value="GDXG_lipolytic_enzyme"/>
</dbReference>
<feature type="active site" evidence="3">
    <location>
        <position position="385"/>
    </location>
</feature>
<feature type="domain" description="Alpha/beta hydrolase fold-3" evidence="5">
    <location>
        <begin position="320"/>
        <end position="387"/>
    </location>
</feature>
<dbReference type="PANTHER" id="PTHR48081">
    <property type="entry name" value="AB HYDROLASE SUPERFAMILY PROTEIN C4A8.06C"/>
    <property type="match status" value="1"/>
</dbReference>
<keyword evidence="4" id="KW-0812">Transmembrane</keyword>
<accession>A0A2T7NB41</accession>
<comment type="caution">
    <text evidence="6">The sequence shown here is derived from an EMBL/GenBank/DDBJ whole genome shotgun (WGS) entry which is preliminary data.</text>
</comment>
<evidence type="ECO:0000256" key="1">
    <source>
        <dbReference type="ARBA" id="ARBA00010515"/>
    </source>
</evidence>
<dbReference type="SUPFAM" id="SSF53474">
    <property type="entry name" value="alpha/beta-Hydrolases"/>
    <property type="match status" value="1"/>
</dbReference>
<keyword evidence="4" id="KW-1133">Transmembrane helix</keyword>
<comment type="similarity">
    <text evidence="1">Belongs to the 'GDXG' lipolytic enzyme family.</text>
</comment>
<name>A0A2T7NB41_POMCA</name>
<dbReference type="GO" id="GO:0016020">
    <property type="term" value="C:membrane"/>
    <property type="evidence" value="ECO:0007669"/>
    <property type="project" value="InterPro"/>
</dbReference>
<dbReference type="AlphaFoldDB" id="A0A2T7NB41"/>
<protein>
    <recommendedName>
        <fullName evidence="5">Alpha/beta hydrolase fold-3 domain-containing protein</fullName>
    </recommendedName>
</protein>
<evidence type="ECO:0000256" key="4">
    <source>
        <dbReference type="SAM" id="Phobius"/>
    </source>
</evidence>
<proteinExistence type="inferred from homology"/>
<dbReference type="InterPro" id="IPR013094">
    <property type="entry name" value="AB_hydrolase_3"/>
</dbReference>
<evidence type="ECO:0000256" key="3">
    <source>
        <dbReference type="PIRSR" id="PIRSR037251-1"/>
    </source>
</evidence>
<evidence type="ECO:0000259" key="5">
    <source>
        <dbReference type="Pfam" id="PF07859"/>
    </source>
</evidence>
<feature type="active site" evidence="3">
    <location>
        <position position="355"/>
    </location>
</feature>
<dbReference type="InterPro" id="IPR029058">
    <property type="entry name" value="AB_hydrolase_fold"/>
</dbReference>
<dbReference type="Pfam" id="PF07859">
    <property type="entry name" value="Abhydrolase_3"/>
    <property type="match status" value="2"/>
</dbReference>
<gene>
    <name evidence="6" type="ORF">C0Q70_20936</name>
</gene>
<dbReference type="Gene3D" id="3.40.50.1820">
    <property type="entry name" value="alpha/beta hydrolase"/>
    <property type="match status" value="1"/>
</dbReference>
<feature type="domain" description="Alpha/beta hydrolase fold-3" evidence="5">
    <location>
        <begin position="111"/>
        <end position="260"/>
    </location>
</feature>
<dbReference type="OrthoDB" id="408631at2759"/>
<dbReference type="PIRSF" id="PIRSF037251">
    <property type="entry name" value="Arylacetamide_deacetylase"/>
    <property type="match status" value="1"/>
</dbReference>
<reference evidence="6 7" key="1">
    <citation type="submission" date="2018-04" db="EMBL/GenBank/DDBJ databases">
        <title>The genome of golden apple snail Pomacea canaliculata provides insight into stress tolerance and invasive adaptation.</title>
        <authorList>
            <person name="Liu C."/>
            <person name="Liu B."/>
            <person name="Ren Y."/>
            <person name="Zhang Y."/>
            <person name="Wang H."/>
            <person name="Li S."/>
            <person name="Jiang F."/>
            <person name="Yin L."/>
            <person name="Zhang G."/>
            <person name="Qian W."/>
            <person name="Fan W."/>
        </authorList>
    </citation>
    <scope>NUCLEOTIDE SEQUENCE [LARGE SCALE GENOMIC DNA]</scope>
    <source>
        <strain evidence="6">SZHN2017</strain>
        <tissue evidence="6">Muscle</tissue>
    </source>
</reference>
<evidence type="ECO:0000313" key="6">
    <source>
        <dbReference type="EMBL" id="PVD18387.1"/>
    </source>
</evidence>
<dbReference type="OMA" id="WAYYIYI"/>
<dbReference type="Proteomes" id="UP000245119">
    <property type="component" value="Linkage Group LG14"/>
</dbReference>